<feature type="domain" description="VTT" evidence="8">
    <location>
        <begin position="69"/>
        <end position="195"/>
    </location>
</feature>
<dbReference type="AlphaFoldDB" id="A0AAD7XU47"/>
<accession>A0AAD7XU47</accession>
<evidence type="ECO:0000256" key="3">
    <source>
        <dbReference type="ARBA" id="ARBA00022692"/>
    </source>
</evidence>
<evidence type="ECO:0000256" key="1">
    <source>
        <dbReference type="ARBA" id="ARBA00004651"/>
    </source>
</evidence>
<name>A0AAD7XU47_9STRA</name>
<feature type="signal peptide" evidence="7">
    <location>
        <begin position="1"/>
        <end position="17"/>
    </location>
</feature>
<keyword evidence="10" id="KW-1185">Reference proteome</keyword>
<sequence length="245" mass="25154">MWPVVLALLSVPSSSLLQVAPLGRPNQRRGVHRRLSLNEAFDAVEELVLRGGPGAAYLAVCFFDSVPLLPTQPITIATGAAFGLGPGLAIVVSGQATAATLCFAAGRTILGPDRVREIFGAKITSIASQFATGSGEDSFATTFKSVVLLRQSPVVPFSVGNYVLGAATDAPIPALLAGTVVGCLPLNALYTTTGAVVRGGAKAFVDNVGIDLGRAEEFLGVVGVAATVGVIYLFVKAFRQLDAAD</sequence>
<dbReference type="PANTHER" id="PTHR12677:SF59">
    <property type="entry name" value="GOLGI APPARATUS MEMBRANE PROTEIN TVP38-RELATED"/>
    <property type="match status" value="1"/>
</dbReference>
<proteinExistence type="predicted"/>
<reference evidence="9" key="1">
    <citation type="submission" date="2023-01" db="EMBL/GenBank/DDBJ databases">
        <title>Metagenome sequencing of chrysophaentin producing Chrysophaeum taylorii.</title>
        <authorList>
            <person name="Davison J."/>
            <person name="Bewley C."/>
        </authorList>
    </citation>
    <scope>NUCLEOTIDE SEQUENCE</scope>
    <source>
        <strain evidence="9">NIES-1699</strain>
    </source>
</reference>
<comment type="caution">
    <text evidence="9">The sequence shown here is derived from an EMBL/GenBank/DDBJ whole genome shotgun (WGS) entry which is preliminary data.</text>
</comment>
<feature type="chain" id="PRO_5042268702" description="VTT domain-containing protein" evidence="7">
    <location>
        <begin position="18"/>
        <end position="245"/>
    </location>
</feature>
<evidence type="ECO:0000256" key="2">
    <source>
        <dbReference type="ARBA" id="ARBA00022475"/>
    </source>
</evidence>
<keyword evidence="4 6" id="KW-1133">Transmembrane helix</keyword>
<organism evidence="9 10">
    <name type="scientific">Chrysophaeum taylorii</name>
    <dbReference type="NCBI Taxonomy" id="2483200"/>
    <lineage>
        <taxon>Eukaryota</taxon>
        <taxon>Sar</taxon>
        <taxon>Stramenopiles</taxon>
        <taxon>Ochrophyta</taxon>
        <taxon>Pelagophyceae</taxon>
        <taxon>Pelagomonadales</taxon>
        <taxon>Pelagomonadaceae</taxon>
        <taxon>Chrysophaeum</taxon>
    </lineage>
</organism>
<evidence type="ECO:0000313" key="9">
    <source>
        <dbReference type="EMBL" id="KAJ8613382.1"/>
    </source>
</evidence>
<dbReference type="InterPro" id="IPR032816">
    <property type="entry name" value="VTT_dom"/>
</dbReference>
<dbReference type="GO" id="GO:0005886">
    <property type="term" value="C:plasma membrane"/>
    <property type="evidence" value="ECO:0007669"/>
    <property type="project" value="UniProtKB-SubCell"/>
</dbReference>
<evidence type="ECO:0000313" key="10">
    <source>
        <dbReference type="Proteomes" id="UP001230188"/>
    </source>
</evidence>
<keyword evidence="2" id="KW-1003">Cell membrane</keyword>
<keyword evidence="7" id="KW-0732">Signal</keyword>
<feature type="transmembrane region" description="Helical" evidence="6">
    <location>
        <begin position="218"/>
        <end position="235"/>
    </location>
</feature>
<dbReference type="Proteomes" id="UP001230188">
    <property type="component" value="Unassembled WGS sequence"/>
</dbReference>
<evidence type="ECO:0000256" key="6">
    <source>
        <dbReference type="SAM" id="Phobius"/>
    </source>
</evidence>
<dbReference type="EMBL" id="JAQMWT010000029">
    <property type="protein sequence ID" value="KAJ8613382.1"/>
    <property type="molecule type" value="Genomic_DNA"/>
</dbReference>
<comment type="subcellular location">
    <subcellularLocation>
        <location evidence="1">Cell membrane</location>
        <topology evidence="1">Multi-pass membrane protein</topology>
    </subcellularLocation>
</comment>
<gene>
    <name evidence="9" type="ORF">CTAYLR_002312</name>
</gene>
<evidence type="ECO:0000256" key="5">
    <source>
        <dbReference type="ARBA" id="ARBA00023136"/>
    </source>
</evidence>
<dbReference type="Pfam" id="PF09335">
    <property type="entry name" value="VTT_dom"/>
    <property type="match status" value="1"/>
</dbReference>
<evidence type="ECO:0000256" key="7">
    <source>
        <dbReference type="SAM" id="SignalP"/>
    </source>
</evidence>
<dbReference type="PANTHER" id="PTHR12677">
    <property type="entry name" value="GOLGI APPARATUS MEMBRANE PROTEIN TVP38-RELATED"/>
    <property type="match status" value="1"/>
</dbReference>
<protein>
    <recommendedName>
        <fullName evidence="8">VTT domain-containing protein</fullName>
    </recommendedName>
</protein>
<evidence type="ECO:0000259" key="8">
    <source>
        <dbReference type="Pfam" id="PF09335"/>
    </source>
</evidence>
<keyword evidence="5 6" id="KW-0472">Membrane</keyword>
<keyword evidence="3 6" id="KW-0812">Transmembrane</keyword>
<dbReference type="InterPro" id="IPR015414">
    <property type="entry name" value="TMEM64"/>
</dbReference>
<evidence type="ECO:0000256" key="4">
    <source>
        <dbReference type="ARBA" id="ARBA00022989"/>
    </source>
</evidence>